<organism evidence="3 4">
    <name type="scientific">Nanobdella aerobiophila</name>
    <dbReference type="NCBI Taxonomy" id="2586965"/>
    <lineage>
        <taxon>Archaea</taxon>
        <taxon>Nanobdellota</taxon>
        <taxon>Nanobdellia</taxon>
        <taxon>Nanobdellales</taxon>
        <taxon>Nanobdellaceae</taxon>
        <taxon>Nanobdella</taxon>
    </lineage>
</organism>
<dbReference type="SUPFAM" id="SSF53756">
    <property type="entry name" value="UDP-Glycosyltransferase/glycogen phosphorylase"/>
    <property type="match status" value="2"/>
</dbReference>
<dbReference type="GO" id="GO:0005737">
    <property type="term" value="C:cytoplasm"/>
    <property type="evidence" value="ECO:0007669"/>
    <property type="project" value="TreeGrafter"/>
</dbReference>
<evidence type="ECO:0000313" key="4">
    <source>
        <dbReference type="Proteomes" id="UP001055553"/>
    </source>
</evidence>
<name>A0A915S9T4_9ARCH</name>
<keyword evidence="4" id="KW-1185">Reference proteome</keyword>
<dbReference type="KEGG" id="naer:MJ1_0087"/>
<dbReference type="EMBL" id="AP019769">
    <property type="protein sequence ID" value="BBL45262.1"/>
    <property type="molecule type" value="Genomic_DNA"/>
</dbReference>
<dbReference type="GeneID" id="74568038"/>
<dbReference type="RefSeq" id="WP_258393301.1">
    <property type="nucleotide sequence ID" value="NZ_AP019769.1"/>
</dbReference>
<dbReference type="GO" id="GO:0005978">
    <property type="term" value="P:glycogen biosynthetic process"/>
    <property type="evidence" value="ECO:0007669"/>
    <property type="project" value="InterPro"/>
</dbReference>
<protein>
    <submittedName>
        <fullName evidence="3">Glycogen synthase</fullName>
    </submittedName>
</protein>
<evidence type="ECO:0000256" key="2">
    <source>
        <dbReference type="ARBA" id="ARBA00022679"/>
    </source>
</evidence>
<dbReference type="PANTHER" id="PTHR10176:SF3">
    <property type="entry name" value="GLYCOGEN [STARCH] SYNTHASE"/>
    <property type="match status" value="1"/>
</dbReference>
<dbReference type="AlphaFoldDB" id="A0A915S9T4"/>
<evidence type="ECO:0000256" key="1">
    <source>
        <dbReference type="ARBA" id="ARBA00022676"/>
    </source>
</evidence>
<dbReference type="GO" id="GO:0004373">
    <property type="term" value="F:alpha-1,4-glucan glucosyltransferase (UDP-glucose donor) activity"/>
    <property type="evidence" value="ECO:0007669"/>
    <property type="project" value="InterPro"/>
</dbReference>
<gene>
    <name evidence="3" type="ORF">MJ1_0087</name>
</gene>
<dbReference type="Proteomes" id="UP001055553">
    <property type="component" value="Chromosome"/>
</dbReference>
<dbReference type="Pfam" id="PF05693">
    <property type="entry name" value="Glycogen_syn"/>
    <property type="match status" value="2"/>
</dbReference>
<dbReference type="Gene3D" id="3.40.50.2000">
    <property type="entry name" value="Glycogen Phosphorylase B"/>
    <property type="match status" value="2"/>
</dbReference>
<dbReference type="PANTHER" id="PTHR10176">
    <property type="entry name" value="GLYCOGEN SYNTHASE"/>
    <property type="match status" value="1"/>
</dbReference>
<keyword evidence="1" id="KW-0328">Glycosyltransferase</keyword>
<keyword evidence="2" id="KW-0808">Transferase</keyword>
<proteinExistence type="predicted"/>
<accession>A0A915S9T4</accession>
<evidence type="ECO:0000313" key="3">
    <source>
        <dbReference type="EMBL" id="BBL45262.1"/>
    </source>
</evidence>
<sequence length="538" mass="64647">MILFEESWEVCNKVGGIYTVISSKAKYIKDALNNNYFLIGPYKDNNDFIELEPLNYIKEINSSIDNIKVHYGYWDIDSKPYVFLIEFDDFLKKEKDLWKYKFWEWYKIDSLNSDFTFDEPLLWSISVGIFLEKLQNYIKDKKILHAHEWLSGGTILYIKKKNLNYKTVFTIHGTVVGRSISEKNIDVIKSLDYINADQDSYRLGVNSKHQIEKNTILNSDIFTTVSDNLKYESLKLFGRNPDYITYNYIDIKDKDIIKNYNIGKKWMDEFLTWYFYPYYDLRDDYLLFYTIGRYEIYNKGIDLYIDLLKYFNDKNLDIISFIFVPYTVENISEEILKNYRKYNELKKYIEDNEYNIIRGLYNNQYFLNPLERKNKNPEICTHKTSENTIINLLKENNLLNSKENSVKVIYAPIYLGNDILFNIEQEYLLSIFDFGFFLSRYEPYGYTPLEALNNYNPIVISNRTGFYKTLESKNIKNDFIISIDPYNIDKEYLYNKIIEYKNLDNYSKLNVKNQMYNISRLFSWKNNINEYLNIYNNL</sequence>
<dbReference type="InterPro" id="IPR008631">
    <property type="entry name" value="Glycogen_synth"/>
</dbReference>
<reference evidence="4" key="1">
    <citation type="journal article" date="2022" name="Int. J. Syst. Evol. Microbiol.">
        <title>Nanobdella aerobiophila gen. nov., sp. nov., a thermoacidophilic, obligate ectosymbiotic archaeon, and proposal of Nanobdellaceae fam. nov., Nanobdellales ord. nov. and Nanobdellia class. nov.</title>
        <authorList>
            <person name="Kato S."/>
            <person name="Ogasawara A."/>
            <person name="Itoh T."/>
            <person name="Sakai H.D."/>
            <person name="Shimizu M."/>
            <person name="Yuki M."/>
            <person name="Kaneko M."/>
            <person name="Takashina T."/>
            <person name="Ohkuma M."/>
        </authorList>
    </citation>
    <scope>NUCLEOTIDE SEQUENCE [LARGE SCALE GENOMIC DNA]</scope>
    <source>
        <strain evidence="4">MJ1</strain>
    </source>
</reference>